<accession>A0A517WG91</accession>
<evidence type="ECO:0000256" key="1">
    <source>
        <dbReference type="SAM" id="Phobius"/>
    </source>
</evidence>
<name>A0A517WG91_9PLAN</name>
<dbReference type="AlphaFoldDB" id="A0A517WG91"/>
<keyword evidence="1" id="KW-1133">Transmembrane helix</keyword>
<evidence type="ECO:0000313" key="3">
    <source>
        <dbReference type="Proteomes" id="UP000320722"/>
    </source>
</evidence>
<reference evidence="2 3" key="1">
    <citation type="submission" date="2019-02" db="EMBL/GenBank/DDBJ databases">
        <title>Deep-cultivation of Planctomycetes and their phenomic and genomic characterization uncovers novel biology.</title>
        <authorList>
            <person name="Wiegand S."/>
            <person name="Jogler M."/>
            <person name="Boedeker C."/>
            <person name="Pinto D."/>
            <person name="Vollmers J."/>
            <person name="Rivas-Marin E."/>
            <person name="Kohn T."/>
            <person name="Peeters S.H."/>
            <person name="Heuer A."/>
            <person name="Rast P."/>
            <person name="Oberbeckmann S."/>
            <person name="Bunk B."/>
            <person name="Jeske O."/>
            <person name="Meyerdierks A."/>
            <person name="Storesund J.E."/>
            <person name="Kallscheuer N."/>
            <person name="Luecker S."/>
            <person name="Lage O.M."/>
            <person name="Pohl T."/>
            <person name="Merkel B.J."/>
            <person name="Hornburger P."/>
            <person name="Mueller R.-W."/>
            <person name="Bruemmer F."/>
            <person name="Labrenz M."/>
            <person name="Spormann A.M."/>
            <person name="Op den Camp H."/>
            <person name="Overmann J."/>
            <person name="Amann R."/>
            <person name="Jetten M.S.M."/>
            <person name="Mascher T."/>
            <person name="Medema M.H."/>
            <person name="Devos D.P."/>
            <person name="Kaster A.-K."/>
            <person name="Ovreas L."/>
            <person name="Rohde M."/>
            <person name="Galperin M.Y."/>
            <person name="Jogler C."/>
        </authorList>
    </citation>
    <scope>NUCLEOTIDE SEQUENCE [LARGE SCALE GENOMIC DNA]</scope>
    <source>
        <strain evidence="2 3">V6</strain>
    </source>
</reference>
<organism evidence="2 3">
    <name type="scientific">Gimesia chilikensis</name>
    <dbReference type="NCBI Taxonomy" id="2605989"/>
    <lineage>
        <taxon>Bacteria</taxon>
        <taxon>Pseudomonadati</taxon>
        <taxon>Planctomycetota</taxon>
        <taxon>Planctomycetia</taxon>
        <taxon>Planctomycetales</taxon>
        <taxon>Planctomycetaceae</taxon>
        <taxon>Gimesia</taxon>
    </lineage>
</organism>
<dbReference type="Proteomes" id="UP000320722">
    <property type="component" value="Chromosome"/>
</dbReference>
<dbReference type="EMBL" id="CP036347">
    <property type="protein sequence ID" value="QDU04276.1"/>
    <property type="molecule type" value="Genomic_DNA"/>
</dbReference>
<proteinExistence type="predicted"/>
<protein>
    <submittedName>
        <fullName evidence="2">Uncharacterized protein</fullName>
    </submittedName>
</protein>
<keyword evidence="1" id="KW-0812">Transmembrane</keyword>
<keyword evidence="1" id="KW-0472">Membrane</keyword>
<gene>
    <name evidence="2" type="ORF">V6x_40030</name>
</gene>
<evidence type="ECO:0000313" key="2">
    <source>
        <dbReference type="EMBL" id="QDU04276.1"/>
    </source>
</evidence>
<feature type="transmembrane region" description="Helical" evidence="1">
    <location>
        <begin position="303"/>
        <end position="327"/>
    </location>
</feature>
<sequence length="400" mass="44525">MSVGIHSQQSAAKGNLAPHITTGTVHFSHCQRIVLDIGISSCRICNQYIAGTIKQGIFIRAETVVDSHRRVVYSIDRDSKGIRQHGIPGDINRPNNNIRRPTHILAGSQNEFFCGEIKIDNGIGNGINTVAERGSPVLVKEIGERAQVEAAEIFVECLVPDRSRCGRCNRIQFKIDIEGTSRADIGMFIHSHEVQRVSAPFQRTTTIQVGFQPAACQRERTTTCAAGELPEDIHKAAPVQGDFELGNQAFVRNGTDNRQIVGDAVRIGNSGIRLQAGYHSRRILIPNQFQLHRRYVAVVVHHLQVVVVDVTIFVTVLLFRVIILIRIQPHRQNHLRSEMIEPEQMLVRGSQSLLILGITDRATAVRVTRHEDVDGEIACCCRLALDEDRVITRSQCGQDQ</sequence>